<reference evidence="6 8" key="1">
    <citation type="submission" date="2016-10" db="EMBL/GenBank/DDBJ databases">
        <authorList>
            <person name="de Groot N.N."/>
        </authorList>
    </citation>
    <scope>NUCLEOTIDE SEQUENCE [LARGE SCALE GENOMIC DNA]</scope>
    <source>
        <strain evidence="6 8">CDM_5</strain>
    </source>
</reference>
<dbReference type="Proteomes" id="UP000183894">
    <property type="component" value="Unassembled WGS sequence"/>
</dbReference>
<dbReference type="AlphaFoldDB" id="A0A1H7IB98"/>
<dbReference type="PANTHER" id="PTHR43110:SF1">
    <property type="entry name" value="THIOL PEROXIDASE"/>
    <property type="match status" value="1"/>
</dbReference>
<keyword evidence="2" id="KW-0676">Redox-active center</keyword>
<protein>
    <submittedName>
        <fullName evidence="6">Peroxiredoxin</fullName>
    </submittedName>
    <submittedName>
        <fullName evidence="7">Redoxin domain-containing protein</fullName>
    </submittedName>
</protein>
<dbReference type="InterPro" id="IPR036249">
    <property type="entry name" value="Thioredoxin-like_sf"/>
</dbReference>
<dbReference type="EMBL" id="FOAD01000001">
    <property type="protein sequence ID" value="SEK59017.1"/>
    <property type="molecule type" value="Genomic_DNA"/>
</dbReference>
<evidence type="ECO:0000313" key="6">
    <source>
        <dbReference type="EMBL" id="SEK59017.1"/>
    </source>
</evidence>
<gene>
    <name evidence="7" type="ORF">KU306_10525</name>
    <name evidence="6" type="ORF">SAMN04488691_101822</name>
</gene>
<dbReference type="InterPro" id="IPR024706">
    <property type="entry name" value="Peroxiredoxin_AhpC-typ"/>
</dbReference>
<feature type="active site" description="Cysteine sulfenic acid (-SOH) intermediate; for peroxidase activity" evidence="3">
    <location>
        <position position="49"/>
    </location>
</feature>
<dbReference type="PIRSF" id="PIRSF000239">
    <property type="entry name" value="AHPC"/>
    <property type="match status" value="1"/>
</dbReference>
<sequence>MVSVGDTAPDFTAPKTDIDGDIEEFTLSENLDDAPIVLAFFPAAFTGVCTTEMCTFRDQMANFDDVGATVYGISIDTPFTLSEFAEKNDLNFDLISDTNRNIIDAFGIDMDFADLGVYNVAKRAVFVVNADGEVTYEWVSDDPGVEPDYDEVEAAASEAEAEAPVDSA</sequence>
<dbReference type="Pfam" id="PF00578">
    <property type="entry name" value="AhpC-TSA"/>
    <property type="match status" value="1"/>
</dbReference>
<keyword evidence="1" id="KW-0560">Oxidoreductase</keyword>
<dbReference type="EMBL" id="CP078063">
    <property type="protein sequence ID" value="UVE49356.1"/>
    <property type="molecule type" value="Genomic_DNA"/>
</dbReference>
<evidence type="ECO:0000259" key="5">
    <source>
        <dbReference type="PROSITE" id="PS51352"/>
    </source>
</evidence>
<evidence type="ECO:0000313" key="8">
    <source>
        <dbReference type="Proteomes" id="UP000183894"/>
    </source>
</evidence>
<proteinExistence type="predicted"/>
<evidence type="ECO:0000256" key="4">
    <source>
        <dbReference type="SAM" id="MobiDB-lite"/>
    </source>
</evidence>
<dbReference type="PROSITE" id="PS51352">
    <property type="entry name" value="THIOREDOXIN_2"/>
    <property type="match status" value="1"/>
</dbReference>
<evidence type="ECO:0000256" key="2">
    <source>
        <dbReference type="ARBA" id="ARBA00023284"/>
    </source>
</evidence>
<dbReference type="Gene3D" id="3.40.30.10">
    <property type="entry name" value="Glutaredoxin"/>
    <property type="match status" value="1"/>
</dbReference>
<feature type="region of interest" description="Disordered" evidence="4">
    <location>
        <begin position="141"/>
        <end position="168"/>
    </location>
</feature>
<feature type="domain" description="Thioredoxin" evidence="5">
    <location>
        <begin position="2"/>
        <end position="161"/>
    </location>
</feature>
<dbReference type="SUPFAM" id="SSF52833">
    <property type="entry name" value="Thioredoxin-like"/>
    <property type="match status" value="1"/>
</dbReference>
<dbReference type="InterPro" id="IPR050455">
    <property type="entry name" value="Tpx_Peroxidase_subfamily"/>
</dbReference>
<reference evidence="7" key="2">
    <citation type="submission" date="2021-07" db="EMBL/GenBank/DDBJ databases">
        <title>Studies on halocins as antimicrobial molecules from haloarchaea.</title>
        <authorList>
            <person name="Kumar S."/>
            <person name="Khare S.K."/>
        </authorList>
    </citation>
    <scope>NUCLEOTIDE SEQUENCE</scope>
    <source>
        <strain evidence="7">NCIM 5678</strain>
    </source>
</reference>
<dbReference type="RefSeq" id="WP_007539494.1">
    <property type="nucleotide sequence ID" value="NZ_CP078063.1"/>
</dbReference>
<dbReference type="GO" id="GO:0016491">
    <property type="term" value="F:oxidoreductase activity"/>
    <property type="evidence" value="ECO:0007669"/>
    <property type="project" value="UniProtKB-KW"/>
</dbReference>
<dbReference type="PANTHER" id="PTHR43110">
    <property type="entry name" value="THIOL PEROXIDASE"/>
    <property type="match status" value="1"/>
</dbReference>
<keyword evidence="9" id="KW-1185">Reference proteome</keyword>
<dbReference type="Proteomes" id="UP001058330">
    <property type="component" value="Chromosome"/>
</dbReference>
<accession>A0A1H7IB98</accession>
<name>A0A1H7IB98_HALLR</name>
<dbReference type="GO" id="GO:0016209">
    <property type="term" value="F:antioxidant activity"/>
    <property type="evidence" value="ECO:0007669"/>
    <property type="project" value="InterPro"/>
</dbReference>
<dbReference type="OrthoDB" id="6924at2157"/>
<dbReference type="GeneID" id="74529340"/>
<evidence type="ECO:0000256" key="3">
    <source>
        <dbReference type="PIRSR" id="PIRSR000239-1"/>
    </source>
</evidence>
<evidence type="ECO:0000313" key="7">
    <source>
        <dbReference type="EMBL" id="UVE49356.1"/>
    </source>
</evidence>
<organism evidence="6 8">
    <name type="scientific">Haloferax larsenii</name>
    <dbReference type="NCBI Taxonomy" id="302484"/>
    <lineage>
        <taxon>Archaea</taxon>
        <taxon>Methanobacteriati</taxon>
        <taxon>Methanobacteriota</taxon>
        <taxon>Stenosarchaea group</taxon>
        <taxon>Halobacteria</taxon>
        <taxon>Halobacteriales</taxon>
        <taxon>Haloferacaceae</taxon>
        <taxon>Haloferax</taxon>
    </lineage>
</organism>
<evidence type="ECO:0000256" key="1">
    <source>
        <dbReference type="ARBA" id="ARBA00023002"/>
    </source>
</evidence>
<dbReference type="InterPro" id="IPR000866">
    <property type="entry name" value="AhpC/TSA"/>
</dbReference>
<evidence type="ECO:0000313" key="9">
    <source>
        <dbReference type="Proteomes" id="UP001058330"/>
    </source>
</evidence>
<dbReference type="InterPro" id="IPR013766">
    <property type="entry name" value="Thioredoxin_domain"/>
</dbReference>